<dbReference type="Proteomes" id="UP000638560">
    <property type="component" value="Unassembled WGS sequence"/>
</dbReference>
<reference evidence="1 2" key="1">
    <citation type="submission" date="2020-11" db="EMBL/GenBank/DDBJ databases">
        <title>A novel isolate from a Black sea contaminated sediment with potential to produce alkanes: Plantactinospora alkalitolerans sp. nov.</title>
        <authorList>
            <person name="Carro L."/>
            <person name="Veyisoglu A."/>
            <person name="Guven K."/>
            <person name="Schumann P."/>
            <person name="Klenk H.-P."/>
            <person name="Sahin N."/>
        </authorList>
    </citation>
    <scope>NUCLEOTIDE SEQUENCE [LARGE SCALE GENOMIC DNA]</scope>
    <source>
        <strain evidence="1 2">S1510</strain>
    </source>
</reference>
<dbReference type="Gene3D" id="3.90.180.10">
    <property type="entry name" value="Medium-chain alcohol dehydrogenases, catalytic domain"/>
    <property type="match status" value="1"/>
</dbReference>
<name>A0ABS0GVZ0_9ACTN</name>
<keyword evidence="2" id="KW-1185">Reference proteome</keyword>
<evidence type="ECO:0000313" key="1">
    <source>
        <dbReference type="EMBL" id="MBF9130244.1"/>
    </source>
</evidence>
<comment type="caution">
    <text evidence="1">The sequence shown here is derived from an EMBL/GenBank/DDBJ whole genome shotgun (WGS) entry which is preliminary data.</text>
</comment>
<dbReference type="Pfam" id="PF13602">
    <property type="entry name" value="ADH_zinc_N_2"/>
    <property type="match status" value="1"/>
</dbReference>
<proteinExistence type="predicted"/>
<organism evidence="1 2">
    <name type="scientific">Plantactinospora alkalitolerans</name>
    <dbReference type="NCBI Taxonomy" id="2789879"/>
    <lineage>
        <taxon>Bacteria</taxon>
        <taxon>Bacillati</taxon>
        <taxon>Actinomycetota</taxon>
        <taxon>Actinomycetes</taxon>
        <taxon>Micromonosporales</taxon>
        <taxon>Micromonosporaceae</taxon>
        <taxon>Plantactinospora</taxon>
    </lineage>
</organism>
<dbReference type="EMBL" id="JADPUN010000148">
    <property type="protein sequence ID" value="MBF9130244.1"/>
    <property type="molecule type" value="Genomic_DNA"/>
</dbReference>
<sequence>MGLVSRERTELIDQRRAELWELLATGELRPQHIDFPLEEIDNAIEVIETRSNLGRVVLRTN</sequence>
<gene>
    <name evidence="1" type="ORF">I0C86_14955</name>
</gene>
<accession>A0ABS0GVZ0</accession>
<protein>
    <submittedName>
        <fullName evidence="1">Uncharacterized protein</fullName>
    </submittedName>
</protein>
<evidence type="ECO:0000313" key="2">
    <source>
        <dbReference type="Proteomes" id="UP000638560"/>
    </source>
</evidence>